<dbReference type="STRING" id="134601.AFA91_17955"/>
<dbReference type="Proteomes" id="UP000062255">
    <property type="component" value="Chromosome"/>
</dbReference>
<protein>
    <submittedName>
        <fullName evidence="1">Uncharacterized protein</fullName>
    </submittedName>
</protein>
<evidence type="ECO:0000313" key="1">
    <source>
        <dbReference type="EMBL" id="AKS33475.1"/>
    </source>
</evidence>
<dbReference type="AlphaFoldDB" id="A0A0K0X7T1"/>
<dbReference type="EMBL" id="CP012150">
    <property type="protein sequence ID" value="AKS33475.1"/>
    <property type="molecule type" value="Genomic_DNA"/>
</dbReference>
<reference evidence="1 2" key="1">
    <citation type="submission" date="2015-07" db="EMBL/GenBank/DDBJ databases">
        <title>Complete genome sequence of Mycobacterium goodii X7B, a facultative thermophilic biodesulfurizing bacterium.</title>
        <authorList>
            <person name="Yu B."/>
            <person name="Li F."/>
            <person name="Xu P."/>
        </authorList>
    </citation>
    <scope>NUCLEOTIDE SEQUENCE [LARGE SCALE GENOMIC DNA]</scope>
    <source>
        <strain evidence="1 2">X7B</strain>
    </source>
</reference>
<name>A0A0K0X7T1_MYCGD</name>
<sequence length="177" mass="19211">MLFVTAVGFVVYAATTNGPVTATSDVSFSHVCEGDWVKNAADYGEPYRVVAFYYGLGYNGDDWISVGSGEWAGTDPTQGFTQINAVVCLTRKEGTAIKTATCEDEDAGARIEIDYLSVDYDSELREAKTGKVVRNLGVVKGIADRCPGVGYYKRGSKKIYARPDEKAVTRMLEKFAG</sequence>
<dbReference type="KEGG" id="mgo:AFA91_17955"/>
<organism evidence="1 2">
    <name type="scientific">Mycolicibacterium goodii</name>
    <name type="common">Mycobacterium goodii</name>
    <dbReference type="NCBI Taxonomy" id="134601"/>
    <lineage>
        <taxon>Bacteria</taxon>
        <taxon>Bacillati</taxon>
        <taxon>Actinomycetota</taxon>
        <taxon>Actinomycetes</taxon>
        <taxon>Mycobacteriales</taxon>
        <taxon>Mycobacteriaceae</taxon>
        <taxon>Mycolicibacterium</taxon>
    </lineage>
</organism>
<evidence type="ECO:0000313" key="2">
    <source>
        <dbReference type="Proteomes" id="UP000062255"/>
    </source>
</evidence>
<gene>
    <name evidence="1" type="ORF">AFA91_17955</name>
</gene>
<proteinExistence type="predicted"/>
<accession>A0A0K0X7T1</accession>
<dbReference type="PATRIC" id="fig|134601.6.peg.3723"/>